<organism evidence="4 5">
    <name type="scientific">Oceanicola granulosus (strain ATCC BAA-861 / DSM 15982 / KCTC 12143 / HTCC2516)</name>
    <dbReference type="NCBI Taxonomy" id="314256"/>
    <lineage>
        <taxon>Bacteria</taxon>
        <taxon>Pseudomonadati</taxon>
        <taxon>Pseudomonadota</taxon>
        <taxon>Alphaproteobacteria</taxon>
        <taxon>Rhodobacterales</taxon>
        <taxon>Roseobacteraceae</taxon>
        <taxon>Oceanicola</taxon>
    </lineage>
</organism>
<evidence type="ECO:0000259" key="3">
    <source>
        <dbReference type="Pfam" id="PF02563"/>
    </source>
</evidence>
<proteinExistence type="predicted"/>
<evidence type="ECO:0000256" key="2">
    <source>
        <dbReference type="SAM" id="SignalP"/>
    </source>
</evidence>
<feature type="chain" id="PRO_5004207162" evidence="2">
    <location>
        <begin position="27"/>
        <end position="375"/>
    </location>
</feature>
<comment type="caution">
    <text evidence="4">The sequence shown here is derived from an EMBL/GenBank/DDBJ whole genome shotgun (WGS) entry which is preliminary data.</text>
</comment>
<dbReference type="EMBL" id="AAOT01000036">
    <property type="protein sequence ID" value="EAR50114.1"/>
    <property type="molecule type" value="Genomic_DNA"/>
</dbReference>
<dbReference type="PANTHER" id="PTHR33619:SF3">
    <property type="entry name" value="POLYSACCHARIDE EXPORT PROTEIN GFCE-RELATED"/>
    <property type="match status" value="1"/>
</dbReference>
<evidence type="ECO:0000313" key="4">
    <source>
        <dbReference type="EMBL" id="EAR50114.1"/>
    </source>
</evidence>
<dbReference type="eggNOG" id="COG1596">
    <property type="taxonomic scope" value="Bacteria"/>
</dbReference>
<feature type="signal peptide" evidence="2">
    <location>
        <begin position="1"/>
        <end position="26"/>
    </location>
</feature>
<dbReference type="PROSITE" id="PS51257">
    <property type="entry name" value="PROKAR_LIPOPROTEIN"/>
    <property type="match status" value="1"/>
</dbReference>
<dbReference type="Proteomes" id="UP000003635">
    <property type="component" value="Unassembled WGS sequence"/>
</dbReference>
<gene>
    <name evidence="4" type="ORF">OG2516_18890</name>
</gene>
<dbReference type="Gene3D" id="3.10.560.10">
    <property type="entry name" value="Outer membrane lipoprotein wza domain like"/>
    <property type="match status" value="2"/>
</dbReference>
<dbReference type="InterPro" id="IPR049712">
    <property type="entry name" value="Poly_export"/>
</dbReference>
<dbReference type="AlphaFoldDB" id="Q2CBU0"/>
<reference evidence="4 5" key="1">
    <citation type="journal article" date="2010" name="J. Bacteriol.">
        <title>Genome sequences of Oceanicola granulosus HTCC2516(T) and Oceanicola batsensis HTCC2597(TDelta).</title>
        <authorList>
            <person name="Thrash J.C."/>
            <person name="Cho J.C."/>
            <person name="Vergin K.L."/>
            <person name="Giovannoni S.J."/>
        </authorList>
    </citation>
    <scope>NUCLEOTIDE SEQUENCE [LARGE SCALE GENOMIC DNA]</scope>
    <source>
        <strain evidence="5">ATCC BAA-861 / DSM 15982 / KCTC 12143 / HTCC2516</strain>
    </source>
</reference>
<keyword evidence="5" id="KW-1185">Reference proteome</keyword>
<keyword evidence="1 2" id="KW-0732">Signal</keyword>
<dbReference type="STRING" id="314256.OG2516_18890"/>
<evidence type="ECO:0000256" key="1">
    <source>
        <dbReference type="ARBA" id="ARBA00022729"/>
    </source>
</evidence>
<protein>
    <submittedName>
        <fullName evidence="4">Polysaccharide biosynthesis/export protein</fullName>
    </submittedName>
</protein>
<sequence length="375" mass="40295">MIMPMRIALLGMLALLAACGPLPRGAGLQREVLAVSGEEGVPPEFAVEAVIRENLPVFADWPAVGEEALSWIQRVDQPNTRILAPGDRISVTIWSTEENGLLTRNGERFTSLPEMQVSSSGSVFLPYIGTIRVSGMAPETARARIEEQYLSVTPSAQVQLEMVEGRANTVSLVSGVRAPGTYPMPDRDFTVMNLIALGGGIPAEFENPQIRLQRGTRLYGTSVQRLLDNPTLDTTLEGGDKVFVEEDERYFLSLGSAGSESLHPFPKAHVTALDALSIIGGVDDDRANPEGILVLRTYPASAVRPDRSGPDHERTVFTIDLTTADGLFSAGQFAIRPGDLVYVTESPLSNAQSIMNVLGAGLGIGRQVQIIATTN</sequence>
<dbReference type="Pfam" id="PF02563">
    <property type="entry name" value="Poly_export"/>
    <property type="match status" value="1"/>
</dbReference>
<dbReference type="GO" id="GO:0015159">
    <property type="term" value="F:polysaccharide transmembrane transporter activity"/>
    <property type="evidence" value="ECO:0007669"/>
    <property type="project" value="InterPro"/>
</dbReference>
<name>Q2CBU0_OCEGH</name>
<dbReference type="HOGENOM" id="CLU_038343_4_0_5"/>
<dbReference type="Gene3D" id="3.30.1950.10">
    <property type="entry name" value="wza like domain"/>
    <property type="match status" value="1"/>
</dbReference>
<dbReference type="OrthoDB" id="7198507at2"/>
<dbReference type="InterPro" id="IPR003715">
    <property type="entry name" value="Poly_export_N"/>
</dbReference>
<dbReference type="PANTHER" id="PTHR33619">
    <property type="entry name" value="POLYSACCHARIDE EXPORT PROTEIN GFCE-RELATED"/>
    <property type="match status" value="1"/>
</dbReference>
<evidence type="ECO:0000313" key="5">
    <source>
        <dbReference type="Proteomes" id="UP000003635"/>
    </source>
</evidence>
<feature type="domain" description="Polysaccharide export protein N-terminal" evidence="3">
    <location>
        <begin position="77"/>
        <end position="160"/>
    </location>
</feature>
<accession>Q2CBU0</accession>